<evidence type="ECO:0000256" key="1">
    <source>
        <dbReference type="SAM" id="MobiDB-lite"/>
    </source>
</evidence>
<proteinExistence type="predicted"/>
<dbReference type="AlphaFoldDB" id="A0A239PTX6"/>
<protein>
    <submittedName>
        <fullName evidence="2">Uncharacterized protein</fullName>
    </submittedName>
</protein>
<name>A0A239PTX6_9PROT</name>
<sequence>MSQDEGAKNGPEGADARRKSAANPPSATPKKPAREAREARLAAALRANLRRRKEAARKEKD</sequence>
<dbReference type="EMBL" id="FZQA01000003">
    <property type="protein sequence ID" value="SNT73346.1"/>
    <property type="molecule type" value="Genomic_DNA"/>
</dbReference>
<evidence type="ECO:0000313" key="3">
    <source>
        <dbReference type="Proteomes" id="UP000198346"/>
    </source>
</evidence>
<keyword evidence="3" id="KW-1185">Reference proteome</keyword>
<gene>
    <name evidence="2" type="ORF">SAMN06297382_1745</name>
</gene>
<organism evidence="2 3">
    <name type="scientific">Amphiplicatus metriothermophilus</name>
    <dbReference type="NCBI Taxonomy" id="1519374"/>
    <lineage>
        <taxon>Bacteria</taxon>
        <taxon>Pseudomonadati</taxon>
        <taxon>Pseudomonadota</taxon>
        <taxon>Alphaproteobacteria</taxon>
        <taxon>Parvularculales</taxon>
        <taxon>Parvularculaceae</taxon>
        <taxon>Amphiplicatus</taxon>
    </lineage>
</organism>
<reference evidence="2 3" key="1">
    <citation type="submission" date="2017-07" db="EMBL/GenBank/DDBJ databases">
        <authorList>
            <person name="Sun Z.S."/>
            <person name="Albrecht U."/>
            <person name="Echele G."/>
            <person name="Lee C.C."/>
        </authorList>
    </citation>
    <scope>NUCLEOTIDE SEQUENCE [LARGE SCALE GENOMIC DNA]</scope>
    <source>
        <strain evidence="2 3">CGMCC 1.12710</strain>
    </source>
</reference>
<dbReference type="Proteomes" id="UP000198346">
    <property type="component" value="Unassembled WGS sequence"/>
</dbReference>
<dbReference type="RefSeq" id="WP_143265977.1">
    <property type="nucleotide sequence ID" value="NZ_FZQA01000003.1"/>
</dbReference>
<accession>A0A239PTX6</accession>
<feature type="region of interest" description="Disordered" evidence="1">
    <location>
        <begin position="1"/>
        <end position="61"/>
    </location>
</feature>
<evidence type="ECO:0000313" key="2">
    <source>
        <dbReference type="EMBL" id="SNT73346.1"/>
    </source>
</evidence>